<dbReference type="GO" id="GO:0015074">
    <property type="term" value="P:DNA integration"/>
    <property type="evidence" value="ECO:0007669"/>
    <property type="project" value="InterPro"/>
</dbReference>
<dbReference type="InterPro" id="IPR041588">
    <property type="entry name" value="Integrase_H2C2"/>
</dbReference>
<dbReference type="FunFam" id="3.30.420.10:FF:000032">
    <property type="entry name" value="Retrovirus-related Pol polyprotein from transposon 297-like Protein"/>
    <property type="match status" value="1"/>
</dbReference>
<reference evidence="3" key="1">
    <citation type="submission" date="2025-08" db="UniProtKB">
        <authorList>
            <consortium name="Ensembl"/>
        </authorList>
    </citation>
    <scope>IDENTIFICATION</scope>
</reference>
<dbReference type="InterPro" id="IPR012337">
    <property type="entry name" value="RNaseH-like_sf"/>
</dbReference>
<dbReference type="Gene3D" id="1.10.340.70">
    <property type="match status" value="1"/>
</dbReference>
<dbReference type="STRING" id="109280.ENSHCOP00000007347"/>
<dbReference type="Pfam" id="PF17921">
    <property type="entry name" value="Integrase_H2C2"/>
    <property type="match status" value="1"/>
</dbReference>
<evidence type="ECO:0000256" key="1">
    <source>
        <dbReference type="ARBA" id="ARBA00039658"/>
    </source>
</evidence>
<keyword evidence="4" id="KW-1185">Reference proteome</keyword>
<feature type="domain" description="Integrase catalytic" evidence="2">
    <location>
        <begin position="224"/>
        <end position="345"/>
    </location>
</feature>
<accession>A0A3Q2XT05</accession>
<evidence type="ECO:0000313" key="4">
    <source>
        <dbReference type="Proteomes" id="UP000264820"/>
    </source>
</evidence>
<dbReference type="AlphaFoldDB" id="A0A3Q2XT05"/>
<dbReference type="SUPFAM" id="SSF53098">
    <property type="entry name" value="Ribonuclease H-like"/>
    <property type="match status" value="1"/>
</dbReference>
<name>A0A3Q2XT05_HIPCM</name>
<dbReference type="Gene3D" id="3.30.420.10">
    <property type="entry name" value="Ribonuclease H-like superfamily/Ribonuclease H"/>
    <property type="match status" value="1"/>
</dbReference>
<proteinExistence type="predicted"/>
<dbReference type="Ensembl" id="ENSHCOT00000002140.1">
    <property type="protein sequence ID" value="ENSHCOP00000007347.1"/>
    <property type="gene ID" value="ENSHCOG00000009332.1"/>
</dbReference>
<dbReference type="PROSITE" id="PS50994">
    <property type="entry name" value="INTEGRASE"/>
    <property type="match status" value="1"/>
</dbReference>
<dbReference type="FunFam" id="1.10.340.70:FF:000001">
    <property type="entry name" value="Retrovirus-related Pol polyprotein from transposon gypsy-like Protein"/>
    <property type="match status" value="1"/>
</dbReference>
<dbReference type="InterPro" id="IPR050951">
    <property type="entry name" value="Retrovirus_Pol_polyprotein"/>
</dbReference>
<protein>
    <recommendedName>
        <fullName evidence="1">Gypsy retrotransposon integrase-like protein 1</fullName>
    </recommendedName>
</protein>
<dbReference type="Proteomes" id="UP000264820">
    <property type="component" value="Unplaced"/>
</dbReference>
<evidence type="ECO:0000313" key="3">
    <source>
        <dbReference type="Ensembl" id="ENSHCOP00000007347.1"/>
    </source>
</evidence>
<dbReference type="InterPro" id="IPR036397">
    <property type="entry name" value="RNaseH_sf"/>
</dbReference>
<dbReference type="PANTHER" id="PTHR37984">
    <property type="entry name" value="PROTEIN CBG26694"/>
    <property type="match status" value="1"/>
</dbReference>
<dbReference type="GeneTree" id="ENSGT01000000214408"/>
<dbReference type="OMA" id="PWADIAP"/>
<dbReference type="InterPro" id="IPR001584">
    <property type="entry name" value="Integrase_cat-core"/>
</dbReference>
<dbReference type="PANTHER" id="PTHR37984:SF15">
    <property type="entry name" value="INTEGRASE CATALYTIC DOMAIN-CONTAINING PROTEIN"/>
    <property type="match status" value="1"/>
</dbReference>
<reference evidence="3" key="2">
    <citation type="submission" date="2025-09" db="UniProtKB">
        <authorList>
            <consortium name="Ensembl"/>
        </authorList>
    </citation>
    <scope>IDENTIFICATION</scope>
</reference>
<dbReference type="Pfam" id="PF00665">
    <property type="entry name" value="rve"/>
    <property type="match status" value="1"/>
</dbReference>
<evidence type="ECO:0000259" key="2">
    <source>
        <dbReference type="PROSITE" id="PS50994"/>
    </source>
</evidence>
<sequence>MSFKEPEGQVARWLEELQAFHFTVVHRAGAQHAKADALSRRPCSVSGCSYCDRRDARELELRGEATAAGPSCCTLEAVDTAEWAAKQEEDRDLNPVRQWVQSGRRPPWEGVMGLSVATKGFWSKFAVLRMKDGVLQRAWKEPATGEERWQVVVPRTLREMVLRACHGSTGSGHFGSTKTLRRLRQGFYWGQHRRDVEDFCRRCDECAAYKGPQDQSHAPLQQQRVGAPMERVAVDIMGPFPVTDRGNRYVLCAMDYFTKWPEAYALPDQEAETVADALLEGMFCRFGTADILHSDQGRNFESKVFAALCQRLDMQKTRTTPLHPQSDGLVERFNRTMQQQLAILT</sequence>
<organism evidence="3 4">
    <name type="scientific">Hippocampus comes</name>
    <name type="common">Tiger tail seahorse</name>
    <dbReference type="NCBI Taxonomy" id="109280"/>
    <lineage>
        <taxon>Eukaryota</taxon>
        <taxon>Metazoa</taxon>
        <taxon>Chordata</taxon>
        <taxon>Craniata</taxon>
        <taxon>Vertebrata</taxon>
        <taxon>Euteleostomi</taxon>
        <taxon>Actinopterygii</taxon>
        <taxon>Neopterygii</taxon>
        <taxon>Teleostei</taxon>
        <taxon>Neoteleostei</taxon>
        <taxon>Acanthomorphata</taxon>
        <taxon>Syngnathiaria</taxon>
        <taxon>Syngnathiformes</taxon>
        <taxon>Syngnathoidei</taxon>
        <taxon>Syngnathidae</taxon>
        <taxon>Hippocampus</taxon>
    </lineage>
</organism>
<dbReference type="GO" id="GO:0003676">
    <property type="term" value="F:nucleic acid binding"/>
    <property type="evidence" value="ECO:0007669"/>
    <property type="project" value="InterPro"/>
</dbReference>